<feature type="modified residue" description="4-aspartylphosphate" evidence="5">
    <location>
        <position position="20"/>
    </location>
</feature>
<keyword evidence="2" id="KW-0067">ATP-binding</keyword>
<feature type="domain" description="Response regulatory" evidence="7">
    <location>
        <begin position="1"/>
        <end position="85"/>
    </location>
</feature>
<dbReference type="CDD" id="cd00009">
    <property type="entry name" value="AAA"/>
    <property type="match status" value="1"/>
</dbReference>
<sequence length="414" mass="45879">TGADGLAAYLRYLPQVIILDIRLPDTSGLEVLKQIVATDADAKVIMITAYHDMETTIEAMRNGAYDYIHKPLDVDELDHAVTKSLRIAETAKSSPQLLHTDHETADRHQIIGHTPSMRALFKTIGQLSRNRATILIEGETGSGKELIARVIHESSISNDQPYVTVDCTTLVDGLFESELFGHERGAFTGAAEMKRGRLELAGDGTIFLDEIGDLPLTLQAKLLRFLEYREFTRVGGTQTLCSKARIIAATNHDLEDLVSKGRFRQDLLFRLKVVTISVPPLRDRMDDLPELLEFFLSGINRDLGARINRVEERVMKILRAHSWPGNVRELKNVLTKAVLESRGAVLLADAVEIAMGAPHVEVPADAQLASLDELEKGHILRAMAENNGNLSAAARLLGVSRPTLRKRLKLYGMR</sequence>
<reference evidence="8" key="1">
    <citation type="submission" date="2020-07" db="EMBL/GenBank/DDBJ databases">
        <title>Huge and variable diversity of episymbiotic CPR bacteria and DPANN archaea in groundwater ecosystems.</title>
        <authorList>
            <person name="He C.Y."/>
            <person name="Keren R."/>
            <person name="Whittaker M."/>
            <person name="Farag I.F."/>
            <person name="Doudna J."/>
            <person name="Cate J.H.D."/>
            <person name="Banfield J.F."/>
        </authorList>
    </citation>
    <scope>NUCLEOTIDE SEQUENCE</scope>
    <source>
        <strain evidence="8">NC_groundwater_1664_Pr3_B-0.1um_52_9</strain>
    </source>
</reference>
<dbReference type="InterPro" id="IPR001789">
    <property type="entry name" value="Sig_transdc_resp-reg_receiver"/>
</dbReference>
<evidence type="ECO:0000259" key="6">
    <source>
        <dbReference type="PROSITE" id="PS50045"/>
    </source>
</evidence>
<evidence type="ECO:0000259" key="7">
    <source>
        <dbReference type="PROSITE" id="PS50110"/>
    </source>
</evidence>
<dbReference type="Pfam" id="PF25601">
    <property type="entry name" value="AAA_lid_14"/>
    <property type="match status" value="1"/>
</dbReference>
<evidence type="ECO:0000256" key="3">
    <source>
        <dbReference type="ARBA" id="ARBA00023015"/>
    </source>
</evidence>
<dbReference type="InterPro" id="IPR025662">
    <property type="entry name" value="Sigma_54_int_dom_ATP-bd_1"/>
</dbReference>
<dbReference type="GO" id="GO:0005524">
    <property type="term" value="F:ATP binding"/>
    <property type="evidence" value="ECO:0007669"/>
    <property type="project" value="UniProtKB-KW"/>
</dbReference>
<feature type="domain" description="Sigma-54 factor interaction" evidence="6">
    <location>
        <begin position="110"/>
        <end position="339"/>
    </location>
</feature>
<dbReference type="GO" id="GO:0000160">
    <property type="term" value="P:phosphorelay signal transduction system"/>
    <property type="evidence" value="ECO:0007669"/>
    <property type="project" value="InterPro"/>
</dbReference>
<dbReference type="PROSITE" id="PS50045">
    <property type="entry name" value="SIGMA54_INTERACT_4"/>
    <property type="match status" value="1"/>
</dbReference>
<dbReference type="InterPro" id="IPR011006">
    <property type="entry name" value="CheY-like_superfamily"/>
</dbReference>
<dbReference type="PANTHER" id="PTHR32071">
    <property type="entry name" value="TRANSCRIPTIONAL REGULATORY PROTEIN"/>
    <property type="match status" value="1"/>
</dbReference>
<evidence type="ECO:0000256" key="1">
    <source>
        <dbReference type="ARBA" id="ARBA00022741"/>
    </source>
</evidence>
<dbReference type="Gene3D" id="3.40.50.2300">
    <property type="match status" value="1"/>
</dbReference>
<keyword evidence="5" id="KW-0597">Phosphoprotein</keyword>
<keyword evidence="3" id="KW-0805">Transcription regulation</keyword>
<feature type="non-terminal residue" evidence="8">
    <location>
        <position position="1"/>
    </location>
</feature>
<proteinExistence type="predicted"/>
<dbReference type="FunFam" id="3.40.50.300:FF:000006">
    <property type="entry name" value="DNA-binding transcriptional regulator NtrC"/>
    <property type="match status" value="1"/>
</dbReference>
<dbReference type="AlphaFoldDB" id="A0A9D6V833"/>
<dbReference type="InterPro" id="IPR002078">
    <property type="entry name" value="Sigma_54_int"/>
</dbReference>
<dbReference type="PRINTS" id="PR01590">
    <property type="entry name" value="HTHFIS"/>
</dbReference>
<dbReference type="InterPro" id="IPR002197">
    <property type="entry name" value="HTH_Fis"/>
</dbReference>
<evidence type="ECO:0000256" key="4">
    <source>
        <dbReference type="ARBA" id="ARBA00023163"/>
    </source>
</evidence>
<dbReference type="PROSITE" id="PS00688">
    <property type="entry name" value="SIGMA54_INTERACT_3"/>
    <property type="match status" value="1"/>
</dbReference>
<dbReference type="Gene3D" id="1.10.8.60">
    <property type="match status" value="1"/>
</dbReference>
<dbReference type="InterPro" id="IPR025944">
    <property type="entry name" value="Sigma_54_int_dom_CS"/>
</dbReference>
<dbReference type="GO" id="GO:0006355">
    <property type="term" value="P:regulation of DNA-templated transcription"/>
    <property type="evidence" value="ECO:0007669"/>
    <property type="project" value="InterPro"/>
</dbReference>
<dbReference type="Gene3D" id="3.40.50.300">
    <property type="entry name" value="P-loop containing nucleotide triphosphate hydrolases"/>
    <property type="match status" value="1"/>
</dbReference>
<dbReference type="InterPro" id="IPR058031">
    <property type="entry name" value="AAA_lid_NorR"/>
</dbReference>
<gene>
    <name evidence="8" type="ORF">HY912_19485</name>
</gene>
<dbReference type="PROSITE" id="PS50110">
    <property type="entry name" value="RESPONSE_REGULATORY"/>
    <property type="match status" value="1"/>
</dbReference>
<keyword evidence="1" id="KW-0547">Nucleotide-binding</keyword>
<organism evidence="8 9">
    <name type="scientific">Desulfomonile tiedjei</name>
    <dbReference type="NCBI Taxonomy" id="2358"/>
    <lineage>
        <taxon>Bacteria</taxon>
        <taxon>Pseudomonadati</taxon>
        <taxon>Thermodesulfobacteriota</taxon>
        <taxon>Desulfomonilia</taxon>
        <taxon>Desulfomonilales</taxon>
        <taxon>Desulfomonilaceae</taxon>
        <taxon>Desulfomonile</taxon>
    </lineage>
</organism>
<dbReference type="SMART" id="SM00382">
    <property type="entry name" value="AAA"/>
    <property type="match status" value="1"/>
</dbReference>
<evidence type="ECO:0000256" key="2">
    <source>
        <dbReference type="ARBA" id="ARBA00022840"/>
    </source>
</evidence>
<evidence type="ECO:0000313" key="8">
    <source>
        <dbReference type="EMBL" id="MBI5251681.1"/>
    </source>
</evidence>
<keyword evidence="4" id="KW-0804">Transcription</keyword>
<protein>
    <submittedName>
        <fullName evidence="8">Sigma-54-dependent Fis family transcriptional regulator</fullName>
    </submittedName>
</protein>
<dbReference type="Pfam" id="PF00158">
    <property type="entry name" value="Sigma54_activat"/>
    <property type="match status" value="1"/>
</dbReference>
<dbReference type="InterPro" id="IPR009057">
    <property type="entry name" value="Homeodomain-like_sf"/>
</dbReference>
<dbReference type="InterPro" id="IPR027417">
    <property type="entry name" value="P-loop_NTPase"/>
</dbReference>
<dbReference type="Pfam" id="PF02954">
    <property type="entry name" value="HTH_8"/>
    <property type="match status" value="1"/>
</dbReference>
<evidence type="ECO:0000256" key="5">
    <source>
        <dbReference type="PROSITE-ProRule" id="PRU00169"/>
    </source>
</evidence>
<evidence type="ECO:0000313" key="9">
    <source>
        <dbReference type="Proteomes" id="UP000807825"/>
    </source>
</evidence>
<name>A0A9D6V833_9BACT</name>
<accession>A0A9D6V833</accession>
<dbReference type="InterPro" id="IPR003593">
    <property type="entry name" value="AAA+_ATPase"/>
</dbReference>
<dbReference type="Gene3D" id="1.10.10.60">
    <property type="entry name" value="Homeodomain-like"/>
    <property type="match status" value="1"/>
</dbReference>
<dbReference type="SUPFAM" id="SSF52540">
    <property type="entry name" value="P-loop containing nucleoside triphosphate hydrolases"/>
    <property type="match status" value="1"/>
</dbReference>
<dbReference type="SMART" id="SM00448">
    <property type="entry name" value="REC"/>
    <property type="match status" value="1"/>
</dbReference>
<dbReference type="EMBL" id="JACRDE010000507">
    <property type="protein sequence ID" value="MBI5251681.1"/>
    <property type="molecule type" value="Genomic_DNA"/>
</dbReference>
<dbReference type="Pfam" id="PF00072">
    <property type="entry name" value="Response_reg"/>
    <property type="match status" value="1"/>
</dbReference>
<dbReference type="PROSITE" id="PS00675">
    <property type="entry name" value="SIGMA54_INTERACT_1"/>
    <property type="match status" value="1"/>
</dbReference>
<dbReference type="SUPFAM" id="SSF46689">
    <property type="entry name" value="Homeodomain-like"/>
    <property type="match status" value="1"/>
</dbReference>
<dbReference type="Proteomes" id="UP000807825">
    <property type="component" value="Unassembled WGS sequence"/>
</dbReference>
<dbReference type="SUPFAM" id="SSF52172">
    <property type="entry name" value="CheY-like"/>
    <property type="match status" value="1"/>
</dbReference>
<comment type="caution">
    <text evidence="8">The sequence shown here is derived from an EMBL/GenBank/DDBJ whole genome shotgun (WGS) entry which is preliminary data.</text>
</comment>
<dbReference type="GO" id="GO:0043565">
    <property type="term" value="F:sequence-specific DNA binding"/>
    <property type="evidence" value="ECO:0007669"/>
    <property type="project" value="InterPro"/>
</dbReference>